<protein>
    <submittedName>
        <fullName evidence="1">Uncharacterized protein</fullName>
    </submittedName>
</protein>
<sequence length="150" mass="15352">MGKRGVVASLVVAVALAGFVVPGVLPATEDDVRSAVASGGRDAGSAVRTARLTATALLDGRVLAPYRSAVFDDARERAADAVDELFAVEVPTDGAARLRDRAMPLLTEAVVAITDTARAAEDDDRAALTANASRLDRLAAGLRELVGAVA</sequence>
<comment type="caution">
    <text evidence="1">The sequence shown here is derived from an EMBL/GenBank/DDBJ whole genome shotgun (WGS) entry which is preliminary data.</text>
</comment>
<keyword evidence="2" id="KW-1185">Reference proteome</keyword>
<accession>A0A2S6GIL5</accession>
<dbReference type="EMBL" id="PTIX01000016">
    <property type="protein sequence ID" value="PPK65059.1"/>
    <property type="molecule type" value="Genomic_DNA"/>
</dbReference>
<evidence type="ECO:0000313" key="1">
    <source>
        <dbReference type="EMBL" id="PPK65059.1"/>
    </source>
</evidence>
<name>A0A2S6GIL5_9PSEU</name>
<reference evidence="1 2" key="1">
    <citation type="submission" date="2018-02" db="EMBL/GenBank/DDBJ databases">
        <title>Genomic Encyclopedia of Archaeal and Bacterial Type Strains, Phase II (KMG-II): from individual species to whole genera.</title>
        <authorList>
            <person name="Goeker M."/>
        </authorList>
    </citation>
    <scope>NUCLEOTIDE SEQUENCE [LARGE SCALE GENOMIC DNA]</scope>
    <source>
        <strain evidence="1 2">YU 961-1</strain>
    </source>
</reference>
<evidence type="ECO:0000313" key="2">
    <source>
        <dbReference type="Proteomes" id="UP000239203"/>
    </source>
</evidence>
<gene>
    <name evidence="1" type="ORF">CLV40_116102</name>
</gene>
<dbReference type="AlphaFoldDB" id="A0A2S6GIL5"/>
<dbReference type="Proteomes" id="UP000239203">
    <property type="component" value="Unassembled WGS sequence"/>
</dbReference>
<organism evidence="1 2">
    <name type="scientific">Actinokineospora auranticolor</name>
    <dbReference type="NCBI Taxonomy" id="155976"/>
    <lineage>
        <taxon>Bacteria</taxon>
        <taxon>Bacillati</taxon>
        <taxon>Actinomycetota</taxon>
        <taxon>Actinomycetes</taxon>
        <taxon>Pseudonocardiales</taxon>
        <taxon>Pseudonocardiaceae</taxon>
        <taxon>Actinokineospora</taxon>
    </lineage>
</organism>
<dbReference type="RefSeq" id="WP_104481487.1">
    <property type="nucleotide sequence ID" value="NZ_CP154825.1"/>
</dbReference>
<proteinExistence type="predicted"/>